<evidence type="ECO:0000259" key="2">
    <source>
        <dbReference type="Pfam" id="PF01757"/>
    </source>
</evidence>
<gene>
    <name evidence="3" type="ordered locus">Mnod_6866</name>
</gene>
<dbReference type="GO" id="GO:0000271">
    <property type="term" value="P:polysaccharide biosynthetic process"/>
    <property type="evidence" value="ECO:0007669"/>
    <property type="project" value="TreeGrafter"/>
</dbReference>
<reference evidence="3 4" key="1">
    <citation type="submission" date="2009-01" db="EMBL/GenBank/DDBJ databases">
        <title>Complete sequence of chromosome of Methylobacterium nodulans ORS 2060.</title>
        <authorList>
            <consortium name="US DOE Joint Genome Institute"/>
            <person name="Lucas S."/>
            <person name="Copeland A."/>
            <person name="Lapidus A."/>
            <person name="Glavina del Rio T."/>
            <person name="Dalin E."/>
            <person name="Tice H."/>
            <person name="Bruce D."/>
            <person name="Goodwin L."/>
            <person name="Pitluck S."/>
            <person name="Sims D."/>
            <person name="Brettin T."/>
            <person name="Detter J.C."/>
            <person name="Han C."/>
            <person name="Larimer F."/>
            <person name="Land M."/>
            <person name="Hauser L."/>
            <person name="Kyrpides N."/>
            <person name="Ivanova N."/>
            <person name="Marx C.J."/>
            <person name="Richardson P."/>
        </authorList>
    </citation>
    <scope>NUCLEOTIDE SEQUENCE [LARGE SCALE GENOMIC DNA]</scope>
    <source>
        <strain evidence="4">LMG 21967 / CNCM I-2342 / ORS 2060</strain>
    </source>
</reference>
<organism evidence="3 4">
    <name type="scientific">Methylobacterium nodulans (strain LMG 21967 / CNCM I-2342 / ORS 2060)</name>
    <dbReference type="NCBI Taxonomy" id="460265"/>
    <lineage>
        <taxon>Bacteria</taxon>
        <taxon>Pseudomonadati</taxon>
        <taxon>Pseudomonadota</taxon>
        <taxon>Alphaproteobacteria</taxon>
        <taxon>Hyphomicrobiales</taxon>
        <taxon>Methylobacteriaceae</taxon>
        <taxon>Methylobacterium</taxon>
    </lineage>
</organism>
<feature type="transmembrane region" description="Helical" evidence="1">
    <location>
        <begin position="140"/>
        <end position="163"/>
    </location>
</feature>
<dbReference type="EMBL" id="CP001349">
    <property type="protein sequence ID" value="ACL61611.1"/>
    <property type="molecule type" value="Genomic_DNA"/>
</dbReference>
<keyword evidence="1" id="KW-0472">Membrane</keyword>
<dbReference type="InterPro" id="IPR050879">
    <property type="entry name" value="Acyltransferase_3"/>
</dbReference>
<dbReference type="STRING" id="460265.Mnod_6866"/>
<feature type="transmembrane region" description="Helical" evidence="1">
    <location>
        <begin position="78"/>
        <end position="98"/>
    </location>
</feature>
<accession>B8IHE8</accession>
<keyword evidence="1" id="KW-0812">Transmembrane</keyword>
<dbReference type="PANTHER" id="PTHR23028">
    <property type="entry name" value="ACETYLTRANSFERASE"/>
    <property type="match status" value="1"/>
</dbReference>
<keyword evidence="3" id="KW-0012">Acyltransferase</keyword>
<name>B8IHE8_METNO</name>
<evidence type="ECO:0000256" key="1">
    <source>
        <dbReference type="SAM" id="Phobius"/>
    </source>
</evidence>
<feature type="transmembrane region" description="Helical" evidence="1">
    <location>
        <begin position="264"/>
        <end position="285"/>
    </location>
</feature>
<dbReference type="PANTHER" id="PTHR23028:SF53">
    <property type="entry name" value="ACYL_TRANSF_3 DOMAIN-CONTAINING PROTEIN"/>
    <property type="match status" value="1"/>
</dbReference>
<dbReference type="InterPro" id="IPR002656">
    <property type="entry name" value="Acyl_transf_3_dom"/>
</dbReference>
<feature type="transmembrane region" description="Helical" evidence="1">
    <location>
        <begin position="35"/>
        <end position="58"/>
    </location>
</feature>
<dbReference type="Proteomes" id="UP000008207">
    <property type="component" value="Chromosome"/>
</dbReference>
<keyword evidence="4" id="KW-1185">Reference proteome</keyword>
<keyword evidence="1" id="KW-1133">Transmembrane helix</keyword>
<dbReference type="GO" id="GO:0016747">
    <property type="term" value="F:acyltransferase activity, transferring groups other than amino-acyl groups"/>
    <property type="evidence" value="ECO:0007669"/>
    <property type="project" value="InterPro"/>
</dbReference>
<feature type="transmembrane region" description="Helical" evidence="1">
    <location>
        <begin position="175"/>
        <end position="197"/>
    </location>
</feature>
<dbReference type="eggNOG" id="COG1835">
    <property type="taxonomic scope" value="Bacteria"/>
</dbReference>
<dbReference type="HOGENOM" id="CLU_005679_1_4_5"/>
<sequence length="361" mass="39817">MKCYRPQLDGLRAIAIGLVGIEHYGGPLVHEHFPISAGAVGVHLFFVLSGFLITRNLLLRLDGHSPGDVIRRFFIGRAARLAPAYYLALLVLFALGAPKVSDHIFWHLTYMSNYLAATGGPLLVFWSLAVEEQFYLMLPLLLFLYNWNAVRVATGLIVVGFLSRSLVLATPIDPWSFELSILGKFEILGTGVLIGALSYQASQQGNRFLFGPALVALAVACFVFQGVAWYLWGNGVVRHLTFPLTTGIFFAMLVLRADADLPGLLAFFSGFAFVRFVGKISYGIYLTHAFFPEIFTSTLYVHHFGPAPLWVQGLGSIALSLLVPTLSWYLIEHPFLRFKERVLDGRAALRSLAAPVSRAAP</sequence>
<protein>
    <submittedName>
        <fullName evidence="3">Acyltransferase 3</fullName>
    </submittedName>
</protein>
<feature type="transmembrane region" description="Helical" evidence="1">
    <location>
        <begin position="104"/>
        <end position="128"/>
    </location>
</feature>
<feature type="transmembrane region" description="Helical" evidence="1">
    <location>
        <begin position="238"/>
        <end position="257"/>
    </location>
</feature>
<proteinExistence type="predicted"/>
<dbReference type="Pfam" id="PF01757">
    <property type="entry name" value="Acyl_transf_3"/>
    <property type="match status" value="1"/>
</dbReference>
<feature type="transmembrane region" description="Helical" evidence="1">
    <location>
        <begin position="209"/>
        <end position="232"/>
    </location>
</feature>
<evidence type="ECO:0000313" key="3">
    <source>
        <dbReference type="EMBL" id="ACL61611.1"/>
    </source>
</evidence>
<keyword evidence="3" id="KW-0808">Transferase</keyword>
<dbReference type="GO" id="GO:0016020">
    <property type="term" value="C:membrane"/>
    <property type="evidence" value="ECO:0007669"/>
    <property type="project" value="TreeGrafter"/>
</dbReference>
<feature type="transmembrane region" description="Helical" evidence="1">
    <location>
        <begin position="309"/>
        <end position="331"/>
    </location>
</feature>
<feature type="domain" description="Acyltransferase 3" evidence="2">
    <location>
        <begin position="7"/>
        <end position="327"/>
    </location>
</feature>
<evidence type="ECO:0000313" key="4">
    <source>
        <dbReference type="Proteomes" id="UP000008207"/>
    </source>
</evidence>
<dbReference type="KEGG" id="mno:Mnod_6866"/>
<dbReference type="RefSeq" id="WP_015933176.1">
    <property type="nucleotide sequence ID" value="NC_011894.1"/>
</dbReference>
<dbReference type="AlphaFoldDB" id="B8IHE8"/>